<name>A0A7S0UY34_9CHLO</name>
<feature type="region of interest" description="Disordered" evidence="1">
    <location>
        <begin position="529"/>
        <end position="565"/>
    </location>
</feature>
<protein>
    <recommendedName>
        <fullName evidence="3">NADP-dependent oxidoreductase domain-containing protein</fullName>
    </recommendedName>
</protein>
<feature type="chain" id="PRO_5030957215" description="NADP-dependent oxidoreductase domain-containing protein" evidence="2">
    <location>
        <begin position="23"/>
        <end position="619"/>
    </location>
</feature>
<proteinExistence type="predicted"/>
<feature type="region of interest" description="Disordered" evidence="1">
    <location>
        <begin position="339"/>
        <end position="358"/>
    </location>
</feature>
<reference evidence="4" key="1">
    <citation type="submission" date="2021-01" db="EMBL/GenBank/DDBJ databases">
        <authorList>
            <person name="Corre E."/>
            <person name="Pelletier E."/>
            <person name="Niang G."/>
            <person name="Scheremetjew M."/>
            <person name="Finn R."/>
            <person name="Kale V."/>
            <person name="Holt S."/>
            <person name="Cochrane G."/>
            <person name="Meng A."/>
            <person name="Brown T."/>
            <person name="Cohen L."/>
        </authorList>
    </citation>
    <scope>NUCLEOTIDE SEQUENCE</scope>
    <source>
        <strain evidence="4">SAG 63-3</strain>
    </source>
</reference>
<dbReference type="PANTHER" id="PTHR42686">
    <property type="entry name" value="GH17980P-RELATED"/>
    <property type="match status" value="1"/>
</dbReference>
<feature type="compositionally biased region" description="Low complexity" evidence="1">
    <location>
        <begin position="544"/>
        <end position="561"/>
    </location>
</feature>
<dbReference type="EMBL" id="HBFM01013184">
    <property type="protein sequence ID" value="CAD8771854.1"/>
    <property type="molecule type" value="Transcribed_RNA"/>
</dbReference>
<evidence type="ECO:0000256" key="2">
    <source>
        <dbReference type="SAM" id="SignalP"/>
    </source>
</evidence>
<evidence type="ECO:0000256" key="1">
    <source>
        <dbReference type="SAM" id="MobiDB-lite"/>
    </source>
</evidence>
<accession>A0A7S0UY34</accession>
<evidence type="ECO:0000259" key="3">
    <source>
        <dbReference type="Pfam" id="PF00248"/>
    </source>
</evidence>
<feature type="domain" description="NADP-dependent oxidoreductase" evidence="3">
    <location>
        <begin position="146"/>
        <end position="306"/>
    </location>
</feature>
<sequence>MNSFQVVIFVFLTICFFSLSTAVRNDAFIGYSEESKICKDLAQDCRQRAANKQCLFKPFEIRPICPRTCGVESCVYPGTKAVFSGSVSSSGTKSYIKQVSRARDAAYREFDFGDGPVQLSTVAAGSFWEVDGKGNYSTVVSGIIGAVQANGINIIDTDVAFNDGVSELATGEALAAILSGKDSELFSQEKQYQQDVMRNMFLLTATVGPVDEEIINPLLKSGELSESDIAPTRSYCLKPACIRASVARSRERLRVSTIDVVLLRHPIEEIFSLGSHELELRLLEAFTELELLRLEGTIRAYGIKSYHSLRLSPDHHRSVMLQSIVPLASKAFVTASATKAQAKKESDEKEHTKGIKDETAPSVKKHGFRFLYVPINALMPEAWLKAWQAREAGELENKENDKNLAPLTQVAQSLGIAVVATAPLTQTRKLPNAHKAKKIGSIDPKTDLFSLEGLDRHPLFAPPVFIRRPPRLLQFSRSLPHVLSASVGVADPSTSLAATVVLKLNDPLTDSQIRNVFSELVQGKYNVAGKGEKDQSAGGNEIKSNVLDSNNNNNSNRSSSDSVHKDGIVDQVNNSVSKDVGGSLPIEKKGMEGNAIAAAGGGLSYDNLRLMIENGTGKQ</sequence>
<dbReference type="InterPro" id="IPR020471">
    <property type="entry name" value="AKR"/>
</dbReference>
<dbReference type="GO" id="GO:0045290">
    <property type="term" value="F:D-arabinose 1-dehydrogenase [NAD(P)+] activity"/>
    <property type="evidence" value="ECO:0007669"/>
    <property type="project" value="TreeGrafter"/>
</dbReference>
<dbReference type="InterPro" id="IPR036812">
    <property type="entry name" value="NAD(P)_OxRdtase_dom_sf"/>
</dbReference>
<organism evidence="4">
    <name type="scientific">Polytomella parva</name>
    <dbReference type="NCBI Taxonomy" id="51329"/>
    <lineage>
        <taxon>Eukaryota</taxon>
        <taxon>Viridiplantae</taxon>
        <taxon>Chlorophyta</taxon>
        <taxon>core chlorophytes</taxon>
        <taxon>Chlorophyceae</taxon>
        <taxon>CS clade</taxon>
        <taxon>Chlamydomonadales</taxon>
        <taxon>Chlamydomonadaceae</taxon>
        <taxon>Polytomella</taxon>
    </lineage>
</organism>
<dbReference type="PANTHER" id="PTHR42686:SF1">
    <property type="entry name" value="GH17980P-RELATED"/>
    <property type="match status" value="1"/>
</dbReference>
<keyword evidence="2" id="KW-0732">Signal</keyword>
<dbReference type="AlphaFoldDB" id="A0A7S0UY34"/>
<dbReference type="GO" id="GO:0070485">
    <property type="term" value="P:dehydro-D-arabinono-1,4-lactone biosynthetic process"/>
    <property type="evidence" value="ECO:0007669"/>
    <property type="project" value="TreeGrafter"/>
</dbReference>
<feature type="compositionally biased region" description="Basic and acidic residues" evidence="1">
    <location>
        <begin position="342"/>
        <end position="358"/>
    </location>
</feature>
<dbReference type="SUPFAM" id="SSF51430">
    <property type="entry name" value="NAD(P)-linked oxidoreductase"/>
    <property type="match status" value="1"/>
</dbReference>
<dbReference type="Pfam" id="PF00248">
    <property type="entry name" value="Aldo_ket_red"/>
    <property type="match status" value="1"/>
</dbReference>
<dbReference type="Gene3D" id="3.20.20.100">
    <property type="entry name" value="NADP-dependent oxidoreductase domain"/>
    <property type="match status" value="1"/>
</dbReference>
<dbReference type="InterPro" id="IPR023210">
    <property type="entry name" value="NADP_OxRdtase_dom"/>
</dbReference>
<evidence type="ECO:0000313" key="4">
    <source>
        <dbReference type="EMBL" id="CAD8771854.1"/>
    </source>
</evidence>
<feature type="signal peptide" evidence="2">
    <location>
        <begin position="1"/>
        <end position="22"/>
    </location>
</feature>
<gene>
    <name evidence="4" type="ORF">PPAR00522_LOCUS8257</name>
</gene>
<dbReference type="GO" id="GO:0005829">
    <property type="term" value="C:cytosol"/>
    <property type="evidence" value="ECO:0007669"/>
    <property type="project" value="TreeGrafter"/>
</dbReference>